<feature type="region of interest" description="Disordered" evidence="1">
    <location>
        <begin position="130"/>
        <end position="158"/>
    </location>
</feature>
<name>A0A7I4EIQ8_PHYPA</name>
<dbReference type="EMBL" id="ABEU02000008">
    <property type="status" value="NOT_ANNOTATED_CDS"/>
    <property type="molecule type" value="Genomic_DNA"/>
</dbReference>
<organism evidence="2 3">
    <name type="scientific">Physcomitrium patens</name>
    <name type="common">Spreading-leaved earth moss</name>
    <name type="synonym">Physcomitrella patens</name>
    <dbReference type="NCBI Taxonomy" id="3218"/>
    <lineage>
        <taxon>Eukaryota</taxon>
        <taxon>Viridiplantae</taxon>
        <taxon>Streptophyta</taxon>
        <taxon>Embryophyta</taxon>
        <taxon>Bryophyta</taxon>
        <taxon>Bryophytina</taxon>
        <taxon>Bryopsida</taxon>
        <taxon>Funariidae</taxon>
        <taxon>Funariales</taxon>
        <taxon>Funariaceae</taxon>
        <taxon>Physcomitrium</taxon>
    </lineage>
</organism>
<accession>A0A7I4EIQ8</accession>
<dbReference type="EnsemblPlants" id="Pp3c8_12870V3.1">
    <property type="protein sequence ID" value="Pp3c8_12870V3.1"/>
    <property type="gene ID" value="Pp3c8_12870"/>
</dbReference>
<protein>
    <submittedName>
        <fullName evidence="2">Uncharacterized protein</fullName>
    </submittedName>
</protein>
<feature type="compositionally biased region" description="Basic and acidic residues" evidence="1">
    <location>
        <begin position="465"/>
        <end position="474"/>
    </location>
</feature>
<reference evidence="2 3" key="2">
    <citation type="journal article" date="2018" name="Plant J.">
        <title>The Physcomitrella patens chromosome-scale assembly reveals moss genome structure and evolution.</title>
        <authorList>
            <person name="Lang D."/>
            <person name="Ullrich K.K."/>
            <person name="Murat F."/>
            <person name="Fuchs J."/>
            <person name="Jenkins J."/>
            <person name="Haas F.B."/>
            <person name="Piednoel M."/>
            <person name="Gundlach H."/>
            <person name="Van Bel M."/>
            <person name="Meyberg R."/>
            <person name="Vives C."/>
            <person name="Morata J."/>
            <person name="Symeonidi A."/>
            <person name="Hiss M."/>
            <person name="Muchero W."/>
            <person name="Kamisugi Y."/>
            <person name="Saleh O."/>
            <person name="Blanc G."/>
            <person name="Decker E.L."/>
            <person name="van Gessel N."/>
            <person name="Grimwood J."/>
            <person name="Hayes R.D."/>
            <person name="Graham S.W."/>
            <person name="Gunter L.E."/>
            <person name="McDaniel S.F."/>
            <person name="Hoernstein S.N.W."/>
            <person name="Larsson A."/>
            <person name="Li F.W."/>
            <person name="Perroud P.F."/>
            <person name="Phillips J."/>
            <person name="Ranjan P."/>
            <person name="Rokshar D.S."/>
            <person name="Rothfels C.J."/>
            <person name="Schneider L."/>
            <person name="Shu S."/>
            <person name="Stevenson D.W."/>
            <person name="Thummler F."/>
            <person name="Tillich M."/>
            <person name="Villarreal Aguilar J.C."/>
            <person name="Widiez T."/>
            <person name="Wong G.K."/>
            <person name="Wymore A."/>
            <person name="Zhang Y."/>
            <person name="Zimmer A.D."/>
            <person name="Quatrano R.S."/>
            <person name="Mayer K.F.X."/>
            <person name="Goodstein D."/>
            <person name="Casacuberta J.M."/>
            <person name="Vandepoele K."/>
            <person name="Reski R."/>
            <person name="Cuming A.C."/>
            <person name="Tuskan G.A."/>
            <person name="Maumus F."/>
            <person name="Salse J."/>
            <person name="Schmutz J."/>
            <person name="Rensing S.A."/>
        </authorList>
    </citation>
    <scope>NUCLEOTIDE SEQUENCE [LARGE SCALE GENOMIC DNA]</scope>
    <source>
        <strain evidence="2 3">cv. Gransden 2004</strain>
    </source>
</reference>
<proteinExistence type="predicted"/>
<feature type="region of interest" description="Disordered" evidence="1">
    <location>
        <begin position="444"/>
        <end position="505"/>
    </location>
</feature>
<dbReference type="Gramene" id="Pp3c8_12870V3.1">
    <property type="protein sequence ID" value="Pp3c8_12870V3.1"/>
    <property type="gene ID" value="Pp3c8_12870"/>
</dbReference>
<dbReference type="InParanoid" id="A0A7I4EIQ8"/>
<keyword evidence="3" id="KW-1185">Reference proteome</keyword>
<evidence type="ECO:0000313" key="3">
    <source>
        <dbReference type="Proteomes" id="UP000006727"/>
    </source>
</evidence>
<reference evidence="2" key="3">
    <citation type="submission" date="2020-12" db="UniProtKB">
        <authorList>
            <consortium name="EnsemblPlants"/>
        </authorList>
    </citation>
    <scope>IDENTIFICATION</scope>
</reference>
<feature type="compositionally biased region" description="Polar residues" evidence="1">
    <location>
        <begin position="144"/>
        <end position="158"/>
    </location>
</feature>
<reference evidence="2 3" key="1">
    <citation type="journal article" date="2008" name="Science">
        <title>The Physcomitrella genome reveals evolutionary insights into the conquest of land by plants.</title>
        <authorList>
            <person name="Rensing S."/>
            <person name="Lang D."/>
            <person name="Zimmer A."/>
            <person name="Terry A."/>
            <person name="Salamov A."/>
            <person name="Shapiro H."/>
            <person name="Nishiyama T."/>
            <person name="Perroud P.-F."/>
            <person name="Lindquist E."/>
            <person name="Kamisugi Y."/>
            <person name="Tanahashi T."/>
            <person name="Sakakibara K."/>
            <person name="Fujita T."/>
            <person name="Oishi K."/>
            <person name="Shin-I T."/>
            <person name="Kuroki Y."/>
            <person name="Toyoda A."/>
            <person name="Suzuki Y."/>
            <person name="Hashimoto A."/>
            <person name="Yamaguchi K."/>
            <person name="Sugano A."/>
            <person name="Kohara Y."/>
            <person name="Fujiyama A."/>
            <person name="Anterola A."/>
            <person name="Aoki S."/>
            <person name="Ashton N."/>
            <person name="Barbazuk W.B."/>
            <person name="Barker E."/>
            <person name="Bennetzen J."/>
            <person name="Bezanilla M."/>
            <person name="Blankenship R."/>
            <person name="Cho S.H."/>
            <person name="Dutcher S."/>
            <person name="Estelle M."/>
            <person name="Fawcett J.A."/>
            <person name="Gundlach H."/>
            <person name="Hanada K."/>
            <person name="Heyl A."/>
            <person name="Hicks K.A."/>
            <person name="Hugh J."/>
            <person name="Lohr M."/>
            <person name="Mayer K."/>
            <person name="Melkozernov A."/>
            <person name="Murata T."/>
            <person name="Nelson D."/>
            <person name="Pils B."/>
            <person name="Prigge M."/>
            <person name="Reiss B."/>
            <person name="Renner T."/>
            <person name="Rombauts S."/>
            <person name="Rushton P."/>
            <person name="Sanderfoot A."/>
            <person name="Schween G."/>
            <person name="Shiu S.-H."/>
            <person name="Stueber K."/>
            <person name="Theodoulou F.L."/>
            <person name="Tu H."/>
            <person name="Van de Peer Y."/>
            <person name="Verrier P.J."/>
            <person name="Waters E."/>
            <person name="Wood A."/>
            <person name="Yang L."/>
            <person name="Cove D."/>
            <person name="Cuming A."/>
            <person name="Hasebe M."/>
            <person name="Lucas S."/>
            <person name="Mishler D.B."/>
            <person name="Reski R."/>
            <person name="Grigoriev I."/>
            <person name="Quatrano R.S."/>
            <person name="Boore J.L."/>
        </authorList>
    </citation>
    <scope>NUCLEOTIDE SEQUENCE [LARGE SCALE GENOMIC DNA]</scope>
    <source>
        <strain evidence="2 3">cv. Gransden 2004</strain>
    </source>
</reference>
<dbReference type="Proteomes" id="UP000006727">
    <property type="component" value="Chromosome 8"/>
</dbReference>
<feature type="region of interest" description="Disordered" evidence="1">
    <location>
        <begin position="350"/>
        <end position="369"/>
    </location>
</feature>
<sequence>MGLLGYFRACGNLYTILAVLLSEMWSIRRHSPPAGLQHIIIVLTSGLSLPPLYFPFSGVEEFLLTLGNHASLVRRRRRRGPFQRVDLVLSPVDITPVFQSDLVLSPADNSLAIPHNKPVHPCVAPEQYNGSAPSRTVKGVVHSSPANGQDVSLSQSPLSRGLHNDEAHLKLHGLQCRGSLRECVALPLNWRYKLHLTYLSSYRGDLARRRWEWWSGISSSIEMVTGILIHVICSLLTPDLLFHLMIDTRLTYKALNAIKYIDKLEFFQHVTSGDICNYLKTFFSKIIQNRQEWQRIDGSSSGASLENALPLATSIIPPYEQQPSALQQYAVHNVQPLARFTTMLYEPRSSVSQQNGSPRLPNISKQKVKRRRSDILQQNIYLGRFLASQQNSNWRKLDVSPMEANQAKSDVLQQNANHGWVEYPSQENVPKGIQQLFRNWAQQKRRLDRAQNNSHSPTGLAPEDGGVRRTREVTEAASQVRSKTHSLGPALGVTSQHPESKPTIM</sequence>
<evidence type="ECO:0000256" key="1">
    <source>
        <dbReference type="SAM" id="MobiDB-lite"/>
    </source>
</evidence>
<evidence type="ECO:0000313" key="2">
    <source>
        <dbReference type="EnsemblPlants" id="Pp3c8_12870V3.1"/>
    </source>
</evidence>
<dbReference type="AlphaFoldDB" id="A0A7I4EIQ8"/>